<evidence type="ECO:0000256" key="1">
    <source>
        <dbReference type="SAM" id="MobiDB-lite"/>
    </source>
</evidence>
<sequence length="39" mass="4495">MNALPLPPLNRRLGQRSSENLGNQVFRRPVPPNQKEIEK</sequence>
<organism evidence="2 3">
    <name type="scientific">Morococcus cerebrosus</name>
    <dbReference type="NCBI Taxonomy" id="1056807"/>
    <lineage>
        <taxon>Bacteria</taxon>
        <taxon>Pseudomonadati</taxon>
        <taxon>Pseudomonadota</taxon>
        <taxon>Betaproteobacteria</taxon>
        <taxon>Neisseriales</taxon>
        <taxon>Neisseriaceae</taxon>
        <taxon>Morococcus</taxon>
    </lineage>
</organism>
<dbReference type="AlphaFoldDB" id="A0A0C1EG06"/>
<accession>A0A0C1EG06</accession>
<reference evidence="2 3" key="1">
    <citation type="submission" date="2014-12" db="EMBL/GenBank/DDBJ databases">
        <title>Genome sequence of Morococcus cerebrosus.</title>
        <authorList>
            <person name="Shin S.-K."/>
            <person name="Yi H."/>
        </authorList>
    </citation>
    <scope>NUCLEOTIDE SEQUENCE [LARGE SCALE GENOMIC DNA]</scope>
    <source>
        <strain evidence="2 3">CIP 81.93</strain>
    </source>
</reference>
<proteinExistence type="predicted"/>
<comment type="caution">
    <text evidence="2">The sequence shown here is derived from an EMBL/GenBank/DDBJ whole genome shotgun (WGS) entry which is preliminary data.</text>
</comment>
<feature type="region of interest" description="Disordered" evidence="1">
    <location>
        <begin position="1"/>
        <end position="39"/>
    </location>
</feature>
<evidence type="ECO:0000313" key="2">
    <source>
        <dbReference type="EMBL" id="KIC11024.1"/>
    </source>
</evidence>
<protein>
    <submittedName>
        <fullName evidence="2">Uncharacterized protein</fullName>
    </submittedName>
</protein>
<evidence type="ECO:0000313" key="3">
    <source>
        <dbReference type="Proteomes" id="UP000031390"/>
    </source>
</evidence>
<dbReference type="Proteomes" id="UP000031390">
    <property type="component" value="Unassembled WGS sequence"/>
</dbReference>
<gene>
    <name evidence="2" type="ORF">MCC93_05850</name>
</gene>
<dbReference type="EMBL" id="JUFZ01000024">
    <property type="protein sequence ID" value="KIC11024.1"/>
    <property type="molecule type" value="Genomic_DNA"/>
</dbReference>
<name>A0A0C1EG06_9NEIS</name>